<evidence type="ECO:0000313" key="1">
    <source>
        <dbReference type="EMBL" id="GAU37597.1"/>
    </source>
</evidence>
<dbReference type="EMBL" id="DF973681">
    <property type="protein sequence ID" value="GAU37597.1"/>
    <property type="molecule type" value="Genomic_DNA"/>
</dbReference>
<evidence type="ECO:0000313" key="2">
    <source>
        <dbReference type="Proteomes" id="UP000242715"/>
    </source>
</evidence>
<sequence>MMMNVLANVEVVRDLANKVGTLRVKNIANAIIDPRIVDYGELIKELREEYLYFRDMIIEFYEVVKSLQHRSGASSCWKRSLSKILNSSKFNNHVQ</sequence>
<reference evidence="2" key="1">
    <citation type="journal article" date="2017" name="Front. Plant Sci.">
        <title>Climate Clever Clovers: New Paradigm to Reduce the Environmental Footprint of Ruminants by Breeding Low Methanogenic Forages Utilizing Haplotype Variation.</title>
        <authorList>
            <person name="Kaur P."/>
            <person name="Appels R."/>
            <person name="Bayer P.E."/>
            <person name="Keeble-Gagnere G."/>
            <person name="Wang J."/>
            <person name="Hirakawa H."/>
            <person name="Shirasawa K."/>
            <person name="Vercoe P."/>
            <person name="Stefanova K."/>
            <person name="Durmic Z."/>
            <person name="Nichols P."/>
            <person name="Revell C."/>
            <person name="Isobe S.N."/>
            <person name="Edwards D."/>
            <person name="Erskine W."/>
        </authorList>
    </citation>
    <scope>NUCLEOTIDE SEQUENCE [LARGE SCALE GENOMIC DNA]</scope>
    <source>
        <strain evidence="2">cv. Daliak</strain>
    </source>
</reference>
<name>A0A2Z6P5A8_TRISU</name>
<organism evidence="1 2">
    <name type="scientific">Trifolium subterraneum</name>
    <name type="common">Subterranean clover</name>
    <dbReference type="NCBI Taxonomy" id="3900"/>
    <lineage>
        <taxon>Eukaryota</taxon>
        <taxon>Viridiplantae</taxon>
        <taxon>Streptophyta</taxon>
        <taxon>Embryophyta</taxon>
        <taxon>Tracheophyta</taxon>
        <taxon>Spermatophyta</taxon>
        <taxon>Magnoliopsida</taxon>
        <taxon>eudicotyledons</taxon>
        <taxon>Gunneridae</taxon>
        <taxon>Pentapetalae</taxon>
        <taxon>rosids</taxon>
        <taxon>fabids</taxon>
        <taxon>Fabales</taxon>
        <taxon>Fabaceae</taxon>
        <taxon>Papilionoideae</taxon>
        <taxon>50 kb inversion clade</taxon>
        <taxon>NPAAA clade</taxon>
        <taxon>Hologalegina</taxon>
        <taxon>IRL clade</taxon>
        <taxon>Trifolieae</taxon>
        <taxon>Trifolium</taxon>
    </lineage>
</organism>
<gene>
    <name evidence="1" type="ORF">TSUD_365180</name>
</gene>
<dbReference type="AlphaFoldDB" id="A0A2Z6P5A8"/>
<proteinExistence type="predicted"/>
<keyword evidence="2" id="KW-1185">Reference proteome</keyword>
<accession>A0A2Z6P5A8</accession>
<dbReference type="Proteomes" id="UP000242715">
    <property type="component" value="Unassembled WGS sequence"/>
</dbReference>
<protein>
    <submittedName>
        <fullName evidence="1">Uncharacterized protein</fullName>
    </submittedName>
</protein>